<dbReference type="Pfam" id="PF00092">
    <property type="entry name" value="VWA"/>
    <property type="match status" value="1"/>
</dbReference>
<dbReference type="InterPro" id="IPR036465">
    <property type="entry name" value="vWFA_dom_sf"/>
</dbReference>
<organism evidence="2 3">
    <name type="scientific">Rickettsia felis str. Pedreira</name>
    <dbReference type="NCBI Taxonomy" id="1359196"/>
    <lineage>
        <taxon>Bacteria</taxon>
        <taxon>Pseudomonadati</taxon>
        <taxon>Pseudomonadota</taxon>
        <taxon>Alphaproteobacteria</taxon>
        <taxon>Rickettsiales</taxon>
        <taxon>Rickettsiaceae</taxon>
        <taxon>Rickettsieae</taxon>
        <taxon>Rickettsia</taxon>
        <taxon>spotted fever group</taxon>
    </lineage>
</organism>
<evidence type="ECO:0000313" key="3">
    <source>
        <dbReference type="Proteomes" id="UP000033475"/>
    </source>
</evidence>
<dbReference type="InterPro" id="IPR002035">
    <property type="entry name" value="VWF_A"/>
</dbReference>
<dbReference type="CDD" id="cd00198">
    <property type="entry name" value="vWFA"/>
    <property type="match status" value="1"/>
</dbReference>
<dbReference type="SUPFAM" id="SSF53300">
    <property type="entry name" value="vWA-like"/>
    <property type="match status" value="1"/>
</dbReference>
<name>A0A0F3MQN5_RICFI</name>
<proteinExistence type="predicted"/>
<dbReference type="EMBL" id="LANQ01000001">
    <property type="protein sequence ID" value="KJV57752.1"/>
    <property type="molecule type" value="Genomic_DNA"/>
</dbReference>
<sequence length="194" mass="21982">MESFSDKENSLEDIKKYVENLNADGYTRLYGTVKDALELLKEKIDIHSTIIVFTDGKNEGTDCNTTQQEVIDSAISVIQNPQFNMYAVGFGENYNKEFFEEIAMRGGFTHISLRDPSGMKQLEQYTDNIEQKVVIWKILGEQLNLITRVQEGDVFIGDKVDTDKEITFSKDGQQFTIGVEEIGASPIHNDDFSC</sequence>
<gene>
    <name evidence="2" type="ORF">RFEPED_0119</name>
</gene>
<feature type="domain" description="VWFA" evidence="1">
    <location>
        <begin position="1"/>
        <end position="129"/>
    </location>
</feature>
<protein>
    <submittedName>
        <fullName evidence="2">von Willebrand factor type A domain protein</fullName>
    </submittedName>
</protein>
<evidence type="ECO:0000259" key="1">
    <source>
        <dbReference type="PROSITE" id="PS50234"/>
    </source>
</evidence>
<dbReference type="Gene3D" id="3.40.50.410">
    <property type="entry name" value="von Willebrand factor, type A domain"/>
    <property type="match status" value="1"/>
</dbReference>
<accession>A0A0F3MQN5</accession>
<dbReference type="AlphaFoldDB" id="A0A0F3MQN5"/>
<evidence type="ECO:0000313" key="2">
    <source>
        <dbReference type="EMBL" id="KJV57752.1"/>
    </source>
</evidence>
<reference evidence="2 3" key="1">
    <citation type="submission" date="2015-01" db="EMBL/GenBank/DDBJ databases">
        <title>Genome Sequencing of Rickettsiales.</title>
        <authorList>
            <person name="Daugherty S.C."/>
            <person name="Su Q."/>
            <person name="Abolude K."/>
            <person name="Beier-Sexton M."/>
            <person name="Carlyon J.A."/>
            <person name="Carter R."/>
            <person name="Day N.P."/>
            <person name="Dumler S.J."/>
            <person name="Dyachenko V."/>
            <person name="Godinez A."/>
            <person name="Kurtti T.J."/>
            <person name="Lichay M."/>
            <person name="Mullins K.E."/>
            <person name="Ott S."/>
            <person name="Pappas-Brown V."/>
            <person name="Paris D.H."/>
            <person name="Patel P."/>
            <person name="Richards A.L."/>
            <person name="Sadzewicz L."/>
            <person name="Sears K."/>
            <person name="Seidman D."/>
            <person name="Sengamalay N."/>
            <person name="Stenos J."/>
            <person name="Tallon L.J."/>
            <person name="Vincent G."/>
            <person name="Fraser C.M."/>
            <person name="Munderloh U."/>
            <person name="Dunning-Hotopp J.C."/>
        </authorList>
    </citation>
    <scope>NUCLEOTIDE SEQUENCE [LARGE SCALE GENOMIC DNA]</scope>
    <source>
        <strain evidence="2 3">Pedreira</strain>
    </source>
</reference>
<dbReference type="Proteomes" id="UP000033475">
    <property type="component" value="Unassembled WGS sequence"/>
</dbReference>
<dbReference type="PROSITE" id="PS50234">
    <property type="entry name" value="VWFA"/>
    <property type="match status" value="1"/>
</dbReference>
<dbReference type="PATRIC" id="fig|1359196.3.peg.112"/>
<comment type="caution">
    <text evidence="2">The sequence shown here is derived from an EMBL/GenBank/DDBJ whole genome shotgun (WGS) entry which is preliminary data.</text>
</comment>